<dbReference type="GO" id="GO:0004725">
    <property type="term" value="F:protein tyrosine phosphatase activity"/>
    <property type="evidence" value="ECO:0007669"/>
    <property type="project" value="UniProtKB-EC"/>
</dbReference>
<keyword evidence="6" id="KW-1185">Reference proteome</keyword>
<dbReference type="InterPro" id="IPR016667">
    <property type="entry name" value="Caps_polysacc_synth_CpsB/CapC"/>
</dbReference>
<dbReference type="Gene3D" id="3.20.20.140">
    <property type="entry name" value="Metal-dependent hydrolases"/>
    <property type="match status" value="1"/>
</dbReference>
<name>A0A6M8EK20_9BACT</name>
<gene>
    <name evidence="5" type="ORF">AACT_2584</name>
</gene>
<evidence type="ECO:0000313" key="5">
    <source>
        <dbReference type="EMBL" id="QKE29666.1"/>
    </source>
</evidence>
<evidence type="ECO:0000313" key="6">
    <source>
        <dbReference type="Proteomes" id="UP000503483"/>
    </source>
</evidence>
<accession>A0A6M8EK20</accession>
<evidence type="ECO:0000256" key="4">
    <source>
        <dbReference type="ARBA" id="ARBA00051722"/>
    </source>
</evidence>
<evidence type="ECO:0000256" key="1">
    <source>
        <dbReference type="ARBA" id="ARBA00005750"/>
    </source>
</evidence>
<dbReference type="SUPFAM" id="SSF89550">
    <property type="entry name" value="PHP domain-like"/>
    <property type="match status" value="1"/>
</dbReference>
<dbReference type="EMBL" id="CP042652">
    <property type="protein sequence ID" value="QKE29666.1"/>
    <property type="molecule type" value="Genomic_DNA"/>
</dbReference>
<comment type="catalytic activity">
    <reaction evidence="4">
        <text>O-phospho-L-tyrosyl-[protein] + H2O = L-tyrosyl-[protein] + phosphate</text>
        <dbReference type="Rhea" id="RHEA:10684"/>
        <dbReference type="Rhea" id="RHEA-COMP:10136"/>
        <dbReference type="Rhea" id="RHEA-COMP:20101"/>
        <dbReference type="ChEBI" id="CHEBI:15377"/>
        <dbReference type="ChEBI" id="CHEBI:43474"/>
        <dbReference type="ChEBI" id="CHEBI:46858"/>
        <dbReference type="ChEBI" id="CHEBI:61978"/>
        <dbReference type="EC" id="3.1.3.48"/>
    </reaction>
</comment>
<protein>
    <recommendedName>
        <fullName evidence="2">protein-tyrosine-phosphatase</fullName>
        <ecNumber evidence="2">3.1.3.48</ecNumber>
    </recommendedName>
</protein>
<proteinExistence type="inferred from homology"/>
<dbReference type="PANTHER" id="PTHR39181">
    <property type="entry name" value="TYROSINE-PROTEIN PHOSPHATASE YWQE"/>
    <property type="match status" value="1"/>
</dbReference>
<evidence type="ECO:0000256" key="2">
    <source>
        <dbReference type="ARBA" id="ARBA00013064"/>
    </source>
</evidence>
<dbReference type="Pfam" id="PF19567">
    <property type="entry name" value="CpsB_CapC"/>
    <property type="match status" value="1"/>
</dbReference>
<dbReference type="InterPro" id="IPR016195">
    <property type="entry name" value="Pol/histidinol_Pase-like"/>
</dbReference>
<organism evidence="5 6">
    <name type="scientific">Arcobacter acticola</name>
    <dbReference type="NCBI Taxonomy" id="1849015"/>
    <lineage>
        <taxon>Bacteria</taxon>
        <taxon>Pseudomonadati</taxon>
        <taxon>Campylobacterota</taxon>
        <taxon>Epsilonproteobacteria</taxon>
        <taxon>Campylobacterales</taxon>
        <taxon>Arcobacteraceae</taxon>
        <taxon>Arcobacter</taxon>
    </lineage>
</organism>
<reference evidence="5 6" key="1">
    <citation type="submission" date="2019-08" db="EMBL/GenBank/DDBJ databases">
        <title>Complete genome sequence of Arcobacter acticola.</title>
        <authorList>
            <person name="Miller W."/>
        </authorList>
    </citation>
    <scope>NUCLEOTIDE SEQUENCE [LARGE SCALE GENOMIC DNA]</scope>
    <source>
        <strain evidence="5 6">KCTC 52212</strain>
    </source>
</reference>
<dbReference type="AlphaFoldDB" id="A0A6M8EK20"/>
<evidence type="ECO:0000256" key="3">
    <source>
        <dbReference type="ARBA" id="ARBA00022801"/>
    </source>
</evidence>
<dbReference type="RefSeq" id="WP_172127609.1">
    <property type="nucleotide sequence ID" value="NZ_CP042652.1"/>
</dbReference>
<dbReference type="GO" id="GO:0030145">
    <property type="term" value="F:manganese ion binding"/>
    <property type="evidence" value="ECO:0007669"/>
    <property type="project" value="InterPro"/>
</dbReference>
<keyword evidence="3" id="KW-0378">Hydrolase</keyword>
<dbReference type="Proteomes" id="UP000503483">
    <property type="component" value="Chromosome"/>
</dbReference>
<dbReference type="EC" id="3.1.3.48" evidence="2"/>
<dbReference type="PANTHER" id="PTHR39181:SF1">
    <property type="entry name" value="TYROSINE-PROTEIN PHOSPHATASE YWQE"/>
    <property type="match status" value="1"/>
</dbReference>
<dbReference type="KEGG" id="paco:AACT_2584"/>
<sequence length="246" mass="28703">MLSKLFNSFKKTNHTLPDFYTTDLHSHLLPAIDDGSKSMEQSIEMIKELKEMGFKKLITTPHIMSHRYPNSKDGILRSFDELQEELHKQNIDMCMQVASEYYYDEHFIELIRKKDLLTFGDNNVLFELSYTTPVFGLEQSAFELLSSGYKPILAHPERYSYFAANPDKYHQIKDMGLLFQININSTNDFYGKSAKKAVKYLIDQGLVDFVGSDTHRPKYIESLKQSIGTKIFRNIEEKNQIRNNYL</sequence>
<comment type="similarity">
    <text evidence="1">Belongs to the metallo-dependent hydrolases superfamily. CpsB/CapC family.</text>
</comment>